<evidence type="ECO:0000313" key="2">
    <source>
        <dbReference type="EMBL" id="KAJ4455570.1"/>
    </source>
</evidence>
<reference evidence="2" key="1">
    <citation type="journal article" date="2022" name="bioRxiv">
        <title>Genomics of Preaxostyla Flagellates Illuminates Evolutionary Transitions and the Path Towards Mitochondrial Loss.</title>
        <authorList>
            <person name="Novak L.V.F."/>
            <person name="Treitli S.C."/>
            <person name="Pyrih J."/>
            <person name="Halakuc P."/>
            <person name="Pipaliya S.V."/>
            <person name="Vacek V."/>
            <person name="Brzon O."/>
            <person name="Soukal P."/>
            <person name="Eme L."/>
            <person name="Dacks J.B."/>
            <person name="Karnkowska A."/>
            <person name="Elias M."/>
            <person name="Hampl V."/>
        </authorList>
    </citation>
    <scope>NUCLEOTIDE SEQUENCE</scope>
    <source>
        <strain evidence="2">RCP-MX</strain>
    </source>
</reference>
<proteinExistence type="predicted"/>
<dbReference type="Gene3D" id="3.80.10.10">
    <property type="entry name" value="Ribonuclease Inhibitor"/>
    <property type="match status" value="2"/>
</dbReference>
<name>A0ABQ8UDX4_9EUKA</name>
<dbReference type="SUPFAM" id="SSF52047">
    <property type="entry name" value="RNI-like"/>
    <property type="match status" value="2"/>
</dbReference>
<feature type="region of interest" description="Disordered" evidence="1">
    <location>
        <begin position="53"/>
        <end position="129"/>
    </location>
</feature>
<feature type="compositionally biased region" description="Polar residues" evidence="1">
    <location>
        <begin position="703"/>
        <end position="724"/>
    </location>
</feature>
<gene>
    <name evidence="2" type="ORF">PAPYR_9465</name>
</gene>
<feature type="compositionally biased region" description="Basic and acidic residues" evidence="1">
    <location>
        <begin position="118"/>
        <end position="129"/>
    </location>
</feature>
<evidence type="ECO:0000256" key="1">
    <source>
        <dbReference type="SAM" id="MobiDB-lite"/>
    </source>
</evidence>
<dbReference type="Proteomes" id="UP001141327">
    <property type="component" value="Unassembled WGS sequence"/>
</dbReference>
<dbReference type="PANTHER" id="PTHR13318">
    <property type="entry name" value="PARTNER OF PAIRED, ISOFORM B-RELATED"/>
    <property type="match status" value="1"/>
</dbReference>
<accession>A0ABQ8UDX4</accession>
<feature type="compositionally biased region" description="Polar residues" evidence="1">
    <location>
        <begin position="54"/>
        <end position="67"/>
    </location>
</feature>
<dbReference type="InterPro" id="IPR032675">
    <property type="entry name" value="LRR_dom_sf"/>
</dbReference>
<feature type="compositionally biased region" description="Pro residues" evidence="1">
    <location>
        <begin position="96"/>
        <end position="115"/>
    </location>
</feature>
<protein>
    <submittedName>
        <fullName evidence="2">Uncharacterized protein</fullName>
    </submittedName>
</protein>
<comment type="caution">
    <text evidence="2">The sequence shown here is derived from an EMBL/GenBank/DDBJ whole genome shotgun (WGS) entry which is preliminary data.</text>
</comment>
<dbReference type="EMBL" id="JAPMOS010000102">
    <property type="protein sequence ID" value="KAJ4455570.1"/>
    <property type="molecule type" value="Genomic_DNA"/>
</dbReference>
<organism evidence="2 3">
    <name type="scientific">Paratrimastix pyriformis</name>
    <dbReference type="NCBI Taxonomy" id="342808"/>
    <lineage>
        <taxon>Eukaryota</taxon>
        <taxon>Metamonada</taxon>
        <taxon>Preaxostyla</taxon>
        <taxon>Paratrimastigidae</taxon>
        <taxon>Paratrimastix</taxon>
    </lineage>
</organism>
<feature type="region of interest" description="Disordered" evidence="1">
    <location>
        <begin position="703"/>
        <end position="742"/>
    </location>
</feature>
<evidence type="ECO:0000313" key="3">
    <source>
        <dbReference type="Proteomes" id="UP001141327"/>
    </source>
</evidence>
<sequence length="916" mass="96729">MHPGHQIQPKVSFRTPAPRLISLPCRATPPRAHHHPTSMWMPPERSVPGALCSHGSSVDGQPNTNPKTGGVSVPGWRRARGMLARSRSCRHVESRPSPPPFLQPSNPPTPHPSIPPSLKREAGEAEARAHGLEVRLGEAEQREAAALARVAERGLQEAHSPAGTSAPAMAPTRACGEGQPARRSLPVLPPELLRAIVEASPCPLQTYMQLVSLSHAIRGGLRGTLRELSFADPPEPSLAGITPTITPDALAALVGPCTALRTLSLPEGVACADPGWADEAFGGHSQLAVLRQVPCSLPEPAIERILGHLPGLAELTVHPQLHMSTRLLEVLARSCPGLQVLRCTFQSYAYHLPDFAALAPLSGSLRVLDIGGLRDSEDGLAAFVGSLSALTSLRIACCPSAALEPVASHLVCLEGLDVGAGDDLPGPWLCHLEALSLRLSGCPAVPLARLLAANQATLSRLGLTIRFGLAALRHGAADLPPLLASSLGGLPRLTHLALAVEASPDCPLAALVPPELVDRLTDLRLLRLSLDVQQRGPTPWLTLDCPALVTLDLNGPLAALRCPRLRTLRAQATPGLAVAAPMPDLEEVVFRGPHMVDDPTWLLAGSSPRLRALTRVRLTRPDLLARLGACGWLVRLKELRLDAGRLPSPLVLRLPGQLEQLDLRVEGHPEPPALPDLQLQVAAPGLRDFDLIIADSTIPGSTIPGSTIPGSTIPGSTIHDSTIPGSAIHDSTIPGSTIAGSDCPPPPSVQVRLHCPRLVRLGLQSPAATVLSLQLDDDGLGDGAELAPMPLRMLSVAGGLDGASLLGLLTRHGAQLRVFSARGLRAAASAEVWLQLMRALWLPRLAGLMLDLSEAPSAGLWLACPRLRTLQLHGLPDGARVVLACPLLERLGGIRDPAQVELVLPAPQARLVSYYQ</sequence>
<keyword evidence="3" id="KW-1185">Reference proteome</keyword>
<feature type="region of interest" description="Disordered" evidence="1">
    <location>
        <begin position="153"/>
        <end position="183"/>
    </location>
</feature>